<dbReference type="PANTHER" id="PTHR33542:SF3">
    <property type="entry name" value="SIROHYDROCHLORIN FERROCHELATASE, CHLOROPLASTIC"/>
    <property type="match status" value="1"/>
</dbReference>
<proteinExistence type="predicted"/>
<gene>
    <name evidence="4" type="ORF">Val02_44910</name>
</gene>
<dbReference type="GO" id="GO:0046872">
    <property type="term" value="F:metal ion binding"/>
    <property type="evidence" value="ECO:0007669"/>
    <property type="project" value="UniProtKB-KW"/>
</dbReference>
<keyword evidence="1" id="KW-0479">Metal-binding</keyword>
<dbReference type="Pfam" id="PF01903">
    <property type="entry name" value="CbiX"/>
    <property type="match status" value="2"/>
</dbReference>
<comment type="caution">
    <text evidence="4">The sequence shown here is derived from an EMBL/GenBank/DDBJ whole genome shotgun (WGS) entry which is preliminary data.</text>
</comment>
<accession>A0A8J4DR00</accession>
<evidence type="ECO:0000313" key="4">
    <source>
        <dbReference type="EMBL" id="GIJ47605.1"/>
    </source>
</evidence>
<sequence>MIGLLIAGHGSADEAGAAQFRLFAERVAKRLAADDTPVAGGFIELSAPPIRDAVSALVDAGATRLGTVPLMLVAAGHAKGDIPAALAREQERHPGLRIAYGRPIGPHPSVLALLRERLAEAGADAATTVLLVGRGSSDPDANAEVAKVARLLAETTDVAGVEYAFVSLAPPAVAAGLDRCARLGAERVVVLPYFLFTGILPVRVASQAAAWAAEHPAVPVVTADVLGDCDELADVVIERYREALTGDIRMNCDTCLYRIALPGHEHRVGAAQVPHHHPDDSSHGGHHHYHHH</sequence>
<feature type="region of interest" description="Disordered" evidence="3">
    <location>
        <begin position="269"/>
        <end position="292"/>
    </location>
</feature>
<dbReference type="EMBL" id="BOPF01000015">
    <property type="protein sequence ID" value="GIJ47605.1"/>
    <property type="molecule type" value="Genomic_DNA"/>
</dbReference>
<dbReference type="Proteomes" id="UP000619260">
    <property type="component" value="Unassembled WGS sequence"/>
</dbReference>
<dbReference type="PANTHER" id="PTHR33542">
    <property type="entry name" value="SIROHYDROCHLORIN FERROCHELATASE, CHLOROPLASTIC"/>
    <property type="match status" value="1"/>
</dbReference>
<dbReference type="Gene3D" id="3.40.50.1400">
    <property type="match status" value="2"/>
</dbReference>
<dbReference type="AlphaFoldDB" id="A0A8J4DR00"/>
<dbReference type="SUPFAM" id="SSF53800">
    <property type="entry name" value="Chelatase"/>
    <property type="match status" value="1"/>
</dbReference>
<dbReference type="CDD" id="cd03414">
    <property type="entry name" value="CbiX_SirB_C"/>
    <property type="match status" value="1"/>
</dbReference>
<organism evidence="4 5">
    <name type="scientific">Virgisporangium aliadipatigenens</name>
    <dbReference type="NCBI Taxonomy" id="741659"/>
    <lineage>
        <taxon>Bacteria</taxon>
        <taxon>Bacillati</taxon>
        <taxon>Actinomycetota</taxon>
        <taxon>Actinomycetes</taxon>
        <taxon>Micromonosporales</taxon>
        <taxon>Micromonosporaceae</taxon>
        <taxon>Virgisporangium</taxon>
    </lineage>
</organism>
<reference evidence="4" key="1">
    <citation type="submission" date="2021-01" db="EMBL/GenBank/DDBJ databases">
        <title>Whole genome shotgun sequence of Virgisporangium aliadipatigenens NBRC 105644.</title>
        <authorList>
            <person name="Komaki H."/>
            <person name="Tamura T."/>
        </authorList>
    </citation>
    <scope>NUCLEOTIDE SEQUENCE</scope>
    <source>
        <strain evidence="4">NBRC 105644</strain>
    </source>
</reference>
<keyword evidence="2" id="KW-0456">Lyase</keyword>
<keyword evidence="5" id="KW-1185">Reference proteome</keyword>
<evidence type="ECO:0000256" key="2">
    <source>
        <dbReference type="ARBA" id="ARBA00023239"/>
    </source>
</evidence>
<dbReference type="InterPro" id="IPR002762">
    <property type="entry name" value="CbiX-like"/>
</dbReference>
<dbReference type="GO" id="GO:0016829">
    <property type="term" value="F:lyase activity"/>
    <property type="evidence" value="ECO:0007669"/>
    <property type="project" value="UniProtKB-KW"/>
</dbReference>
<dbReference type="InterPro" id="IPR050963">
    <property type="entry name" value="Sirohydro_Cobaltochel/CbiX"/>
</dbReference>
<evidence type="ECO:0000313" key="5">
    <source>
        <dbReference type="Proteomes" id="UP000619260"/>
    </source>
</evidence>
<evidence type="ECO:0000256" key="3">
    <source>
        <dbReference type="SAM" id="MobiDB-lite"/>
    </source>
</evidence>
<evidence type="ECO:0000256" key="1">
    <source>
        <dbReference type="ARBA" id="ARBA00022723"/>
    </source>
</evidence>
<dbReference type="CDD" id="cd03416">
    <property type="entry name" value="CbiX_SirB_N"/>
    <property type="match status" value="1"/>
</dbReference>
<dbReference type="RefSeq" id="WP_203901098.1">
    <property type="nucleotide sequence ID" value="NZ_BOPF01000015.1"/>
</dbReference>
<name>A0A8J4DR00_9ACTN</name>
<protein>
    <submittedName>
        <fullName evidence="4">Cobalamin biosynthesis protein CbiX</fullName>
    </submittedName>
</protein>